<organism evidence="3 4">
    <name type="scientific">Mycteria americana</name>
    <name type="common">Wood stork</name>
    <dbReference type="NCBI Taxonomy" id="33587"/>
    <lineage>
        <taxon>Eukaryota</taxon>
        <taxon>Metazoa</taxon>
        <taxon>Chordata</taxon>
        <taxon>Craniata</taxon>
        <taxon>Vertebrata</taxon>
        <taxon>Euteleostomi</taxon>
        <taxon>Archelosauria</taxon>
        <taxon>Archosauria</taxon>
        <taxon>Dinosauria</taxon>
        <taxon>Saurischia</taxon>
        <taxon>Theropoda</taxon>
        <taxon>Coelurosauria</taxon>
        <taxon>Aves</taxon>
        <taxon>Neognathae</taxon>
        <taxon>Neoaves</taxon>
        <taxon>Aequornithes</taxon>
        <taxon>Ciconiiformes</taxon>
        <taxon>Ciconiidae</taxon>
        <taxon>Mycteria</taxon>
    </lineage>
</organism>
<keyword evidence="2" id="KW-1133">Transmembrane helix</keyword>
<feature type="compositionally biased region" description="Polar residues" evidence="1">
    <location>
        <begin position="1"/>
        <end position="14"/>
    </location>
</feature>
<accession>A0AAN7MV31</accession>
<evidence type="ECO:0000256" key="1">
    <source>
        <dbReference type="SAM" id="MobiDB-lite"/>
    </source>
</evidence>
<evidence type="ECO:0000313" key="4">
    <source>
        <dbReference type="Proteomes" id="UP001333110"/>
    </source>
</evidence>
<reference evidence="3 4" key="1">
    <citation type="journal article" date="2023" name="J. Hered.">
        <title>Chromosome-level genome of the wood stork (Mycteria americana) provides insight into avian chromosome evolution.</title>
        <authorList>
            <person name="Flamio R. Jr."/>
            <person name="Ramstad K.M."/>
        </authorList>
    </citation>
    <scope>NUCLEOTIDE SEQUENCE [LARGE SCALE GENOMIC DNA]</scope>
    <source>
        <strain evidence="3">JAX WOST 10</strain>
    </source>
</reference>
<dbReference type="EMBL" id="JAUNZN010000009">
    <property type="protein sequence ID" value="KAK4816673.1"/>
    <property type="molecule type" value="Genomic_DNA"/>
</dbReference>
<keyword evidence="4" id="KW-1185">Reference proteome</keyword>
<gene>
    <name evidence="3" type="ORF">QYF61_019909</name>
</gene>
<keyword evidence="2" id="KW-0472">Membrane</keyword>
<protein>
    <submittedName>
        <fullName evidence="3">Uncharacterized protein</fullName>
    </submittedName>
</protein>
<evidence type="ECO:0000256" key="2">
    <source>
        <dbReference type="SAM" id="Phobius"/>
    </source>
</evidence>
<dbReference type="AlphaFoldDB" id="A0AAN7MV31"/>
<proteinExistence type="predicted"/>
<dbReference type="Proteomes" id="UP001333110">
    <property type="component" value="Unassembled WGS sequence"/>
</dbReference>
<sequence length="61" mass="7165">MSSQFLQENATSGKLKSHKNKGQDFSQLLIEYFICLFILVGRWLLDVLCTGRHLQWLPRQQ</sequence>
<keyword evidence="2" id="KW-0812">Transmembrane</keyword>
<comment type="caution">
    <text evidence="3">The sequence shown here is derived from an EMBL/GenBank/DDBJ whole genome shotgun (WGS) entry which is preliminary data.</text>
</comment>
<name>A0AAN7MV31_MYCAM</name>
<feature type="transmembrane region" description="Helical" evidence="2">
    <location>
        <begin position="25"/>
        <end position="45"/>
    </location>
</feature>
<evidence type="ECO:0000313" key="3">
    <source>
        <dbReference type="EMBL" id="KAK4816673.1"/>
    </source>
</evidence>
<feature type="region of interest" description="Disordered" evidence="1">
    <location>
        <begin position="1"/>
        <end position="20"/>
    </location>
</feature>